<feature type="transmembrane region" description="Helical" evidence="1">
    <location>
        <begin position="38"/>
        <end position="56"/>
    </location>
</feature>
<proteinExistence type="predicted"/>
<dbReference type="Proteomes" id="UP000494117">
    <property type="component" value="Unassembled WGS sequence"/>
</dbReference>
<dbReference type="RefSeq" id="WP_175207273.1">
    <property type="nucleotide sequence ID" value="NZ_CADILG010000014.1"/>
</dbReference>
<gene>
    <name evidence="2" type="ORF">LMG26858_02396</name>
</gene>
<keyword evidence="1" id="KW-1133">Transmembrane helix</keyword>
<keyword evidence="3" id="KW-1185">Reference proteome</keyword>
<dbReference type="EMBL" id="CADILG010000014">
    <property type="protein sequence ID" value="CAB3864503.1"/>
    <property type="molecule type" value="Genomic_DNA"/>
</dbReference>
<keyword evidence="1" id="KW-0812">Transmembrane</keyword>
<organism evidence="2 3">
    <name type="scientific">Achromobacter anxifer</name>
    <dbReference type="NCBI Taxonomy" id="1287737"/>
    <lineage>
        <taxon>Bacteria</taxon>
        <taxon>Pseudomonadati</taxon>
        <taxon>Pseudomonadota</taxon>
        <taxon>Betaproteobacteria</taxon>
        <taxon>Burkholderiales</taxon>
        <taxon>Alcaligenaceae</taxon>
        <taxon>Achromobacter</taxon>
    </lineage>
</organism>
<protein>
    <submittedName>
        <fullName evidence="2">Uncharacterized protein</fullName>
    </submittedName>
</protein>
<feature type="transmembrane region" description="Helical" evidence="1">
    <location>
        <begin position="7"/>
        <end position="32"/>
    </location>
</feature>
<name>A0A6S7D364_9BURK</name>
<evidence type="ECO:0000313" key="3">
    <source>
        <dbReference type="Proteomes" id="UP000494117"/>
    </source>
</evidence>
<keyword evidence="1" id="KW-0472">Membrane</keyword>
<accession>A0A6S7D364</accession>
<evidence type="ECO:0000256" key="1">
    <source>
        <dbReference type="SAM" id="Phobius"/>
    </source>
</evidence>
<sequence>MSKTTRGFMFVWGAPLLLGVLSVFGLMAALLGTGAWHWASWTALAILLGVIARYWLFPLKP</sequence>
<evidence type="ECO:0000313" key="2">
    <source>
        <dbReference type="EMBL" id="CAB3864503.1"/>
    </source>
</evidence>
<dbReference type="AlphaFoldDB" id="A0A6S7D364"/>
<reference evidence="2 3" key="1">
    <citation type="submission" date="2020-04" db="EMBL/GenBank/DDBJ databases">
        <authorList>
            <person name="De Canck E."/>
        </authorList>
    </citation>
    <scope>NUCLEOTIDE SEQUENCE [LARGE SCALE GENOMIC DNA]</scope>
    <source>
        <strain evidence="2 3">LMG 26858</strain>
    </source>
</reference>